<feature type="region of interest" description="Disordered" evidence="1">
    <location>
        <begin position="160"/>
        <end position="180"/>
    </location>
</feature>
<dbReference type="Gene3D" id="2.60.40.10">
    <property type="entry name" value="Immunoglobulins"/>
    <property type="match status" value="1"/>
</dbReference>
<organism evidence="3">
    <name type="scientific">marine sediment metagenome</name>
    <dbReference type="NCBI Taxonomy" id="412755"/>
    <lineage>
        <taxon>unclassified sequences</taxon>
        <taxon>metagenomes</taxon>
        <taxon>ecological metagenomes</taxon>
    </lineage>
</organism>
<dbReference type="SUPFAM" id="SSF49344">
    <property type="entry name" value="CBD9-like"/>
    <property type="match status" value="1"/>
</dbReference>
<evidence type="ECO:0000313" key="3">
    <source>
        <dbReference type="EMBL" id="KKL75002.1"/>
    </source>
</evidence>
<dbReference type="EMBL" id="LAZR01024479">
    <property type="protein sequence ID" value="KKL75002.1"/>
    <property type="molecule type" value="Genomic_DNA"/>
</dbReference>
<dbReference type="InterPro" id="IPR051532">
    <property type="entry name" value="Ester_Hydrolysis_Enzymes"/>
</dbReference>
<dbReference type="PANTHER" id="PTHR30383">
    <property type="entry name" value="THIOESTERASE 1/PROTEASE 1/LYSOPHOSPHOLIPASE L1"/>
    <property type="match status" value="1"/>
</dbReference>
<dbReference type="Gene3D" id="3.40.50.1110">
    <property type="entry name" value="SGNH hydrolase"/>
    <property type="match status" value="1"/>
</dbReference>
<dbReference type="SUPFAM" id="SSF49265">
    <property type="entry name" value="Fibronectin type III"/>
    <property type="match status" value="1"/>
</dbReference>
<proteinExistence type="predicted"/>
<comment type="caution">
    <text evidence="3">The sequence shown here is derived from an EMBL/GenBank/DDBJ whole genome shotgun (WGS) entry which is preliminary data.</text>
</comment>
<feature type="non-terminal residue" evidence="3">
    <location>
        <position position="1"/>
    </location>
</feature>
<dbReference type="InterPro" id="IPR036116">
    <property type="entry name" value="FN3_sf"/>
</dbReference>
<dbReference type="AlphaFoldDB" id="A0A0F9HIN4"/>
<dbReference type="InterPro" id="IPR036514">
    <property type="entry name" value="SGNH_hydro_sf"/>
</dbReference>
<sequence length="669" mass="71937">SARILFDATKLHVSFDCAEPDTGSIVAKAASRDGNVWADDSVEVFVTGDIRMGIFHFAVNSRGVIFDSKGKDAAWNSSAIAKAVVHKGKGWTVTFAVPLSEIGGYVGKEQTWRLNLNRTKPGPTASNPTGEWSWAVMGTNDYHQVTDYGQVVGVSVPKRSDGVTRTATPPPPPPSYDKGVKAGSVTVYHRFGSAEVRDKGKGIGKTFPLAIRNSPGLKLAFLARGEGGVTRVPLNMFDRRAKDNTTPKDYRTIGETWRPVVYYCDRFRYNEKVESTVGRITDFSNVRFHGQSASGSGALHLRGFTIYRGEDTTPPAAPTGLTASSAKGGVFLKWKPAQDNVAAATYVISRAAGGKSPKYVKVGQSHLPAYVDKPPAGTYRYRVLAVDFQDNLGPWCPPVTVKNPLDHPQPQPSRLAADRLAYAESIRAIHAGGSGKVNKGVVLAFGDSLTYATNYRTSLEAHLGRYRAEAKGYPGQRTSFGKNRIDQDLSAVNPEFCLILLGTNNSKSDKAIESAMADLLAIAASCRKRGTVAVIGTIPPRGFKDPSSKPEARYNAALVKTCRANKIPVCYLFEYFQSLPDRRKLLAGDGVHWQGEGFPGHGPSLAKGNGTGELRPAGQALIAECRQGFHIGMSGSMSSGCSDRTVPSTNTTLALPRCLGMIQSSRSSS</sequence>
<dbReference type="InterPro" id="IPR003961">
    <property type="entry name" value="FN3_dom"/>
</dbReference>
<reference evidence="3" key="1">
    <citation type="journal article" date="2015" name="Nature">
        <title>Complex archaea that bridge the gap between prokaryotes and eukaryotes.</title>
        <authorList>
            <person name="Spang A."/>
            <person name="Saw J.H."/>
            <person name="Jorgensen S.L."/>
            <person name="Zaremba-Niedzwiedzka K."/>
            <person name="Martijn J."/>
            <person name="Lind A.E."/>
            <person name="van Eijk R."/>
            <person name="Schleper C."/>
            <person name="Guy L."/>
            <person name="Ettema T.J."/>
        </authorList>
    </citation>
    <scope>NUCLEOTIDE SEQUENCE</scope>
</reference>
<dbReference type="InterPro" id="IPR013830">
    <property type="entry name" value="SGNH_hydro"/>
</dbReference>
<gene>
    <name evidence="3" type="ORF">LCGC14_2059250</name>
</gene>
<dbReference type="InterPro" id="IPR013783">
    <property type="entry name" value="Ig-like_fold"/>
</dbReference>
<evidence type="ECO:0000256" key="1">
    <source>
        <dbReference type="SAM" id="MobiDB-lite"/>
    </source>
</evidence>
<dbReference type="Pfam" id="PF13472">
    <property type="entry name" value="Lipase_GDSL_2"/>
    <property type="match status" value="1"/>
</dbReference>
<protein>
    <recommendedName>
        <fullName evidence="2">Fibronectin type-III domain-containing protein</fullName>
    </recommendedName>
</protein>
<feature type="domain" description="Fibronectin type-III" evidence="2">
    <location>
        <begin position="314"/>
        <end position="406"/>
    </location>
</feature>
<evidence type="ECO:0000259" key="2">
    <source>
        <dbReference type="PROSITE" id="PS50853"/>
    </source>
</evidence>
<dbReference type="SUPFAM" id="SSF52266">
    <property type="entry name" value="SGNH hydrolase"/>
    <property type="match status" value="1"/>
</dbReference>
<dbReference type="Gene3D" id="2.60.40.1190">
    <property type="match status" value="1"/>
</dbReference>
<accession>A0A0F9HIN4</accession>
<dbReference type="CDD" id="cd09620">
    <property type="entry name" value="CBM9_like_3"/>
    <property type="match status" value="1"/>
</dbReference>
<dbReference type="PROSITE" id="PS50853">
    <property type="entry name" value="FN3"/>
    <property type="match status" value="1"/>
</dbReference>
<name>A0A0F9HIN4_9ZZZZ</name>